<dbReference type="EMBL" id="WNWR01000033">
    <property type="protein sequence ID" value="KAE9993298.1"/>
    <property type="molecule type" value="Genomic_DNA"/>
</dbReference>
<dbReference type="EMBL" id="WNWS01000133">
    <property type="protein sequence ID" value="KAE9978582.1"/>
    <property type="molecule type" value="Genomic_DNA"/>
</dbReference>
<proteinExistence type="predicted"/>
<accession>A0A8H3Z2R9</accession>
<comment type="caution">
    <text evidence="3">The sequence shown here is derived from an EMBL/GenBank/DDBJ whole genome shotgun (WGS) entry which is preliminary data.</text>
</comment>
<evidence type="ECO:0000313" key="6">
    <source>
        <dbReference type="Proteomes" id="UP000490939"/>
    </source>
</evidence>
<dbReference type="AlphaFoldDB" id="A0A8H3Z2R9"/>
<dbReference type="EMBL" id="WNWQ01000135">
    <property type="protein sequence ID" value="KAE9977268.1"/>
    <property type="molecule type" value="Genomic_DNA"/>
</dbReference>
<dbReference type="Proteomes" id="UP000447873">
    <property type="component" value="Unassembled WGS sequence"/>
</dbReference>
<keyword evidence="6" id="KW-1185">Reference proteome</keyword>
<evidence type="ECO:0000313" key="3">
    <source>
        <dbReference type="EMBL" id="KAE9978582.1"/>
    </source>
</evidence>
<feature type="compositionally biased region" description="Basic and acidic residues" evidence="1">
    <location>
        <begin position="92"/>
        <end position="107"/>
    </location>
</feature>
<evidence type="ECO:0000313" key="4">
    <source>
        <dbReference type="EMBL" id="KAE9993298.1"/>
    </source>
</evidence>
<protein>
    <submittedName>
        <fullName evidence="3">Uncharacterized protein</fullName>
    </submittedName>
</protein>
<reference evidence="3 5" key="1">
    <citation type="submission" date="2018-12" db="EMBL/GenBank/DDBJ databases">
        <title>Venturia inaequalis Genome Resource.</title>
        <authorList>
            <person name="Lichtner F.J."/>
        </authorList>
    </citation>
    <scope>NUCLEOTIDE SEQUENCE [LARGE SCALE GENOMIC DNA]</scope>
    <source>
        <strain evidence="3 5">120213</strain>
        <strain evidence="2">Bline_iso_100314</strain>
        <strain evidence="4 6">DMI_063113</strain>
    </source>
</reference>
<sequence length="143" mass="15803">MCFKEINSYMICGCLDTVAHVRTCNDRLLKDDFGSGYGYSRCPIADHKLTTPEATMPGYCPRCALYNLVVVNDRLVPMSGTAKKMTPLTRLPTKETKEVAKKDKDGHTGTVWKNGNTGGKQDPISAHEQNETETVDVGGMTWQ</sequence>
<evidence type="ECO:0000313" key="5">
    <source>
        <dbReference type="Proteomes" id="UP000447873"/>
    </source>
</evidence>
<organism evidence="3 5">
    <name type="scientific">Venturia inaequalis</name>
    <name type="common">Apple scab fungus</name>
    <dbReference type="NCBI Taxonomy" id="5025"/>
    <lineage>
        <taxon>Eukaryota</taxon>
        <taxon>Fungi</taxon>
        <taxon>Dikarya</taxon>
        <taxon>Ascomycota</taxon>
        <taxon>Pezizomycotina</taxon>
        <taxon>Dothideomycetes</taxon>
        <taxon>Pleosporomycetidae</taxon>
        <taxon>Venturiales</taxon>
        <taxon>Venturiaceae</taxon>
        <taxon>Venturia</taxon>
    </lineage>
</organism>
<gene>
    <name evidence="2" type="ORF">BLS_001524</name>
    <name evidence="4" type="ORF">EG327_005709</name>
    <name evidence="3" type="ORF">EG328_001403</name>
</gene>
<dbReference type="Proteomes" id="UP000433883">
    <property type="component" value="Unassembled WGS sequence"/>
</dbReference>
<name>A0A8H3Z2R9_VENIN</name>
<feature type="region of interest" description="Disordered" evidence="1">
    <location>
        <begin position="86"/>
        <end position="143"/>
    </location>
</feature>
<dbReference type="Proteomes" id="UP000490939">
    <property type="component" value="Unassembled WGS sequence"/>
</dbReference>
<evidence type="ECO:0000256" key="1">
    <source>
        <dbReference type="SAM" id="MobiDB-lite"/>
    </source>
</evidence>
<evidence type="ECO:0000313" key="2">
    <source>
        <dbReference type="EMBL" id="KAE9977268.1"/>
    </source>
</evidence>
<dbReference type="OrthoDB" id="10302752at2759"/>